<dbReference type="eggNOG" id="COG4690">
    <property type="taxonomic scope" value="Bacteria"/>
</dbReference>
<dbReference type="GO" id="GO:0016805">
    <property type="term" value="F:dipeptidase activity"/>
    <property type="evidence" value="ECO:0007669"/>
    <property type="project" value="UniProtKB-KW"/>
</dbReference>
<evidence type="ECO:0000256" key="5">
    <source>
        <dbReference type="ARBA" id="ARBA00022997"/>
    </source>
</evidence>
<evidence type="ECO:0000256" key="3">
    <source>
        <dbReference type="ARBA" id="ARBA00022670"/>
    </source>
</evidence>
<keyword evidence="5 6" id="KW-0224">Dipeptidase</keyword>
<evidence type="ECO:0000256" key="2">
    <source>
        <dbReference type="ARBA" id="ARBA00007225"/>
    </source>
</evidence>
<dbReference type="GO" id="GO:0070004">
    <property type="term" value="F:cysteine-type exopeptidase activity"/>
    <property type="evidence" value="ECO:0007669"/>
    <property type="project" value="InterPro"/>
</dbReference>
<keyword evidence="3 6" id="KW-0645">Protease</keyword>
<comment type="caution">
    <text evidence="7">The sequence shown here is derived from an EMBL/GenBank/DDBJ whole genome shotgun (WGS) entry which is preliminary data.</text>
</comment>
<evidence type="ECO:0000313" key="8">
    <source>
        <dbReference type="Proteomes" id="UP000050949"/>
    </source>
</evidence>
<proteinExistence type="inferred from homology"/>
<dbReference type="PANTHER" id="PTHR12994">
    <property type="entry name" value="SECERNIN"/>
    <property type="match status" value="1"/>
</dbReference>
<dbReference type="EC" id="3.4.-.-" evidence="6"/>
<comment type="catalytic activity">
    <reaction evidence="1">
        <text>an L-aminoacyl-L-amino acid + H2O = 2 an L-alpha-amino acid</text>
        <dbReference type="Rhea" id="RHEA:48940"/>
        <dbReference type="ChEBI" id="CHEBI:15377"/>
        <dbReference type="ChEBI" id="CHEBI:59869"/>
        <dbReference type="ChEBI" id="CHEBI:77460"/>
        <dbReference type="EC" id="3.4.13.19"/>
    </reaction>
</comment>
<dbReference type="GO" id="GO:0006508">
    <property type="term" value="P:proteolysis"/>
    <property type="evidence" value="ECO:0007669"/>
    <property type="project" value="UniProtKB-KW"/>
</dbReference>
<gene>
    <name evidence="7" type="ORF">FC91_GL001191</name>
</gene>
<dbReference type="Proteomes" id="UP000050949">
    <property type="component" value="Unassembled WGS sequence"/>
</dbReference>
<keyword evidence="4 6" id="KW-0378">Hydrolase</keyword>
<protein>
    <recommendedName>
        <fullName evidence="6">Dipeptidase</fullName>
        <ecNumber evidence="6">3.4.-.-</ecNumber>
    </recommendedName>
</protein>
<sequence>MVELAHSLKIKGVFQLRINRSSCTAVLVGKEASVDHATMIARNEDAEGGINPKRLIYVPAQTASREFKSTFNGFHVQLPGDALGHTLTPMADTSTDGEWGESGINSANVGMSATETEFTNAAMLGLDPLVPDGIGEEAMLSCVLPFVKTAQEGVERLGQLISEFGTCESNGIAFNDVNEVWYFETVGGHHWAAQRIPDDAYVIAPNQTGIQEINFADSANFITAPDLQAFAQKNHLNTAREGFNFREIFGEDLRSDRFYNTPRVWAAQRHFQKDLPEVPESRELPFIQHAPRKISVIDVAMVLSDHMQGTPYDPYGRTGTDEEKSRYRPISMNRNQEMHILEIRSDVPASYRAIHWLAMGMNPFTFPLPFYANVSDTPAFFKNTTNDATTENWYWLNKIIANMVDPLFTKRDQDVMNRILNFRRAGFALGSGTVAKNDAGLAASTADATAQLTAANQAMADQAVALTKALLTDVTTMAADRLTLQFEKGGEM</sequence>
<dbReference type="InterPro" id="IPR047804">
    <property type="entry name" value="C69_dipept_A-like"/>
</dbReference>
<dbReference type="AlphaFoldDB" id="A0A0R1XR47"/>
<dbReference type="PANTHER" id="PTHR12994:SF17">
    <property type="entry name" value="LD30995P"/>
    <property type="match status" value="1"/>
</dbReference>
<evidence type="ECO:0000256" key="4">
    <source>
        <dbReference type="ARBA" id="ARBA00022801"/>
    </source>
</evidence>
<dbReference type="PATRIC" id="fig|1122147.4.peg.1231"/>
<evidence type="ECO:0000256" key="1">
    <source>
        <dbReference type="ARBA" id="ARBA00001670"/>
    </source>
</evidence>
<comment type="similarity">
    <text evidence="2 6">Belongs to the peptidase C69 family.</text>
</comment>
<evidence type="ECO:0000256" key="6">
    <source>
        <dbReference type="RuleBase" id="RU364089"/>
    </source>
</evidence>
<dbReference type="NCBIfam" id="NF033678">
    <property type="entry name" value="C69_fam_dipept"/>
    <property type="match status" value="1"/>
</dbReference>
<evidence type="ECO:0000313" key="7">
    <source>
        <dbReference type="EMBL" id="KRM29027.1"/>
    </source>
</evidence>
<name>A0A0R1XR47_9LACO</name>
<dbReference type="Pfam" id="PF03577">
    <property type="entry name" value="Peptidase_C69"/>
    <property type="match status" value="1"/>
</dbReference>
<accession>A0A0R1XR47</accession>
<dbReference type="InterPro" id="IPR005322">
    <property type="entry name" value="Peptidase_C69"/>
</dbReference>
<organism evidence="7 8">
    <name type="scientific">Schleiferilactobacillus harbinensis DSM 16991</name>
    <dbReference type="NCBI Taxonomy" id="1122147"/>
    <lineage>
        <taxon>Bacteria</taxon>
        <taxon>Bacillati</taxon>
        <taxon>Bacillota</taxon>
        <taxon>Bacilli</taxon>
        <taxon>Lactobacillales</taxon>
        <taxon>Lactobacillaceae</taxon>
        <taxon>Schleiferilactobacillus</taxon>
    </lineage>
</organism>
<reference evidence="7 8" key="1">
    <citation type="journal article" date="2015" name="Genome Announc.">
        <title>Expanding the biotechnology potential of lactobacilli through comparative genomics of 213 strains and associated genera.</title>
        <authorList>
            <person name="Sun Z."/>
            <person name="Harris H.M."/>
            <person name="McCann A."/>
            <person name="Guo C."/>
            <person name="Argimon S."/>
            <person name="Zhang W."/>
            <person name="Yang X."/>
            <person name="Jeffery I.B."/>
            <person name="Cooney J.C."/>
            <person name="Kagawa T.F."/>
            <person name="Liu W."/>
            <person name="Song Y."/>
            <person name="Salvetti E."/>
            <person name="Wrobel A."/>
            <person name="Rasinkangas P."/>
            <person name="Parkhill J."/>
            <person name="Rea M.C."/>
            <person name="O'Sullivan O."/>
            <person name="Ritari J."/>
            <person name="Douillard F.P."/>
            <person name="Paul Ross R."/>
            <person name="Yang R."/>
            <person name="Briner A.E."/>
            <person name="Felis G.E."/>
            <person name="de Vos W.M."/>
            <person name="Barrangou R."/>
            <person name="Klaenhammer T.R."/>
            <person name="Caufield P.W."/>
            <person name="Cui Y."/>
            <person name="Zhang H."/>
            <person name="O'Toole P.W."/>
        </authorList>
    </citation>
    <scope>NUCLEOTIDE SEQUENCE [LARGE SCALE GENOMIC DNA]</scope>
    <source>
        <strain evidence="7 8">DSM 16991</strain>
    </source>
</reference>
<dbReference type="EMBL" id="AZFW01000020">
    <property type="protein sequence ID" value="KRM29027.1"/>
    <property type="molecule type" value="Genomic_DNA"/>
</dbReference>
<dbReference type="Gene3D" id="3.60.60.10">
    <property type="entry name" value="Penicillin V Acylase, Chain A"/>
    <property type="match status" value="1"/>
</dbReference>